<dbReference type="AlphaFoldDB" id="A0A6V8H0D9"/>
<evidence type="ECO:0000313" key="2">
    <source>
        <dbReference type="EMBL" id="GAM34782.1"/>
    </source>
</evidence>
<feature type="transmembrane region" description="Helical" evidence="1">
    <location>
        <begin position="51"/>
        <end position="71"/>
    </location>
</feature>
<evidence type="ECO:0000313" key="3">
    <source>
        <dbReference type="Proteomes" id="UP000053095"/>
    </source>
</evidence>
<dbReference type="Proteomes" id="UP000053095">
    <property type="component" value="Unassembled WGS sequence"/>
</dbReference>
<name>A0A6V8H0D9_TALPI</name>
<dbReference type="EMBL" id="DF933811">
    <property type="protein sequence ID" value="GAM34782.1"/>
    <property type="molecule type" value="Genomic_DNA"/>
</dbReference>
<proteinExistence type="predicted"/>
<protein>
    <submittedName>
        <fullName evidence="2">Uncharacterized protein</fullName>
    </submittedName>
</protein>
<comment type="caution">
    <text evidence="2">The sequence shown here is derived from an EMBL/GenBank/DDBJ whole genome shotgun (WGS) entry which is preliminary data.</text>
</comment>
<sequence length="800" mass="89211">MHATESNGHCEERTELFPEQANIDTVNPKATIDRIRNERHKSVLTSRLKGIAWLSHLAGLGSTAVVVQLSFRNVYFHDVDDKKFWGIVNLNEALKGLQFAAKLHELFMVASITAIAFHFMRSFLLGSTGLPLGLISSPFNIGYLSYPFSKEFVYSVFRSRPLYIPFAVFLCLCTILITAVGPVSAIMLVPSLDWWAVSRPYGANETFPVYVTTNVSRLWPHIVDSDLTTCQQYINQTINCPGAGMREINNWLIGYSNNGLAPNITIPEILGGGRRQLQSGVAGNIDEPTLDLVMPPESNNWTDQEVRNSTTYDRSVGPSILTTTPSHWVLLMLGAFWKYANDKNLGLINRAERPRFQVDKNVPIYEPLVSTRCAAYDYFDSRKQADALTAPFVRNKFGSTGIPTLENRGWPIDQSIWNYTRPLNIVNFTWVDLHDSTVNASIGAVFSIPYLLSVNHSAAFQSSMIVPCTIEARWTGSALVYDPSASTASDNVSQPLCFQHPDDESNYEAVGNKLPACPENLYATSIMDISMSWANMLNLPLPPYPEDGAFSPNTTINDLIYNLIQVNGDYSTNASSDAYYYPLQWNSDLNKYRRSMAKDLASILGMYVADGLSRIQYVEPDIRVISQNTTATVNWTTLLFQAGKNAKSFNGSASQETFQNQSADWPQYQFTVERWGYGYGLNTRTSQFGMSILLIYAALVIGYLLWYYVFISLFRPKSDWALTSKKWSSIGELLALAINSPPSIELDGTCAGIGEGKIWANTVAIRDVGDQHLAVVVGDSKDSHLRVRRGAKYGSLRSEQ</sequence>
<gene>
    <name evidence="2" type="ORF">TCE0_015r02583</name>
</gene>
<keyword evidence="3" id="KW-1185">Reference proteome</keyword>
<keyword evidence="1" id="KW-0472">Membrane</keyword>
<reference evidence="3" key="1">
    <citation type="journal article" date="2015" name="Genome Announc.">
        <title>Draft genome sequence of Talaromyces cellulolyticus strain Y-94, a source of lignocellulosic biomass-degrading enzymes.</title>
        <authorList>
            <person name="Fujii T."/>
            <person name="Koike H."/>
            <person name="Sawayama S."/>
            <person name="Yano S."/>
            <person name="Inoue H."/>
        </authorList>
    </citation>
    <scope>NUCLEOTIDE SEQUENCE [LARGE SCALE GENOMIC DNA]</scope>
    <source>
        <strain evidence="3">Y-94</strain>
    </source>
</reference>
<keyword evidence="1" id="KW-0812">Transmembrane</keyword>
<evidence type="ECO:0000256" key="1">
    <source>
        <dbReference type="SAM" id="Phobius"/>
    </source>
</evidence>
<feature type="transmembrane region" description="Helical" evidence="1">
    <location>
        <begin position="124"/>
        <end position="146"/>
    </location>
</feature>
<feature type="transmembrane region" description="Helical" evidence="1">
    <location>
        <begin position="688"/>
        <end position="709"/>
    </location>
</feature>
<organism evidence="2 3">
    <name type="scientific">Talaromyces pinophilus</name>
    <name type="common">Penicillium pinophilum</name>
    <dbReference type="NCBI Taxonomy" id="128442"/>
    <lineage>
        <taxon>Eukaryota</taxon>
        <taxon>Fungi</taxon>
        <taxon>Dikarya</taxon>
        <taxon>Ascomycota</taxon>
        <taxon>Pezizomycotina</taxon>
        <taxon>Eurotiomycetes</taxon>
        <taxon>Eurotiomycetidae</taxon>
        <taxon>Eurotiales</taxon>
        <taxon>Trichocomaceae</taxon>
        <taxon>Talaromyces</taxon>
        <taxon>Talaromyces sect. Talaromyces</taxon>
    </lineage>
</organism>
<accession>A0A6V8H0D9</accession>
<feature type="transmembrane region" description="Helical" evidence="1">
    <location>
        <begin position="166"/>
        <end position="189"/>
    </location>
</feature>
<keyword evidence="1" id="KW-1133">Transmembrane helix</keyword>